<organism evidence="1 2">
    <name type="scientific">Cyclospora cayetanensis</name>
    <dbReference type="NCBI Taxonomy" id="88456"/>
    <lineage>
        <taxon>Eukaryota</taxon>
        <taxon>Sar</taxon>
        <taxon>Alveolata</taxon>
        <taxon>Apicomplexa</taxon>
        <taxon>Conoidasida</taxon>
        <taxon>Coccidia</taxon>
        <taxon>Eucoccidiorida</taxon>
        <taxon>Eimeriorina</taxon>
        <taxon>Eimeriidae</taxon>
        <taxon>Cyclospora</taxon>
    </lineage>
</organism>
<dbReference type="VEuPathDB" id="ToxoDB:LOC34620445"/>
<sequence>MSSSFSIEISDDAVPRSGDLTSDSSSTSQEFDLTPSEPSALVPSQASQPPEWQAVTDRGEEAGTPPGLTPRTANSASVGHSAELTVFPVNPATSSLQRDPQPQLEWAPDASSSQLDAEYAPSSKASHYGREAFEPRNSVCSVKQQEQRQEKKLWNPSSSSLSAPEGNPVSGQSPVPAAKGSFRVSVSTVPPGRQSTGGQPCEGILKRRTEKWTEQSIMGEDVIGSRGRLWLAPGSVLWRFFLCVLALRIGSSLALLVVVLTTLGQMGRAVSCVDMSNCVGGGGIMAFPILLRALPSFGAGIVAYEAITGSLVAGLVLVLVPMAGNCYYTCQALLKGTRKAYLEEVRVTTCCAVWVSACVGVFIPPAFFTQQFCNTSSFDVNAALRSDSFTVEAVSSNMCRQTGMSQACIAVALLCACSTALLQFQRYSRLWATLLALGSIKFMFGGFLLCFTVMFGGQSNQMMLEVMDDTGDDEGLQAPMIIQQGLFFASLKWGGFILAFGNMACGAFTVWMAYLRSNLLSCTNMVLNFVFFFVNAVSFFAMMFQFTTLQVVCNYSLYPMTQTSRALAEAAFFCTFKPQFMFVWLFVALLAFLHLFILLVSAILFHKEYCRPMLRTGVLVAAPSVDSLPPKWGAIKR</sequence>
<dbReference type="Proteomes" id="UP000095192">
    <property type="component" value="Unassembled WGS sequence"/>
</dbReference>
<dbReference type="GeneID" id="34620445"/>
<keyword evidence="2" id="KW-1185">Reference proteome</keyword>
<dbReference type="AlphaFoldDB" id="A0A1D3CW92"/>
<proteinExistence type="predicted"/>
<evidence type="ECO:0000313" key="1">
    <source>
        <dbReference type="EMBL" id="OEH75454.1"/>
    </source>
</evidence>
<gene>
    <name evidence="1" type="ORF">cyc_03814</name>
</gene>
<dbReference type="OrthoDB" id="347013at2759"/>
<accession>A0A1D3CW92</accession>
<dbReference type="VEuPathDB" id="ToxoDB:cyc_03814"/>
<dbReference type="EMBL" id="JROU02001719">
    <property type="protein sequence ID" value="OEH75454.1"/>
    <property type="molecule type" value="Genomic_DNA"/>
</dbReference>
<evidence type="ECO:0000313" key="2">
    <source>
        <dbReference type="Proteomes" id="UP000095192"/>
    </source>
</evidence>
<protein>
    <submittedName>
        <fullName evidence="1">Uncharacterized protein</fullName>
    </submittedName>
</protein>
<name>A0A1D3CW92_9EIME</name>
<reference evidence="1 2" key="1">
    <citation type="journal article" date="2016" name="BMC Genomics">
        <title>Comparative genomics reveals Cyclospora cayetanensis possesses coccidia-like metabolism and invasion components but unique surface antigens.</title>
        <authorList>
            <person name="Liu S."/>
            <person name="Wang L."/>
            <person name="Zheng H."/>
            <person name="Xu Z."/>
            <person name="Roellig D.M."/>
            <person name="Li N."/>
            <person name="Frace M.A."/>
            <person name="Tang K."/>
            <person name="Arrowood M.J."/>
            <person name="Moss D.M."/>
            <person name="Zhang L."/>
            <person name="Feng Y."/>
            <person name="Xiao L."/>
        </authorList>
    </citation>
    <scope>NUCLEOTIDE SEQUENCE [LARGE SCALE GENOMIC DNA]</scope>
    <source>
        <strain evidence="1 2">CHN_HEN01</strain>
    </source>
</reference>
<comment type="caution">
    <text evidence="1">The sequence shown here is derived from an EMBL/GenBank/DDBJ whole genome shotgun (WGS) entry which is preliminary data.</text>
</comment>